<dbReference type="GO" id="GO:0003747">
    <property type="term" value="F:translation release factor activity"/>
    <property type="evidence" value="ECO:0007669"/>
    <property type="project" value="InterPro"/>
</dbReference>
<comment type="similarity">
    <text evidence="1">Belongs to the prokaryotic/mitochondrial release factor family.</text>
</comment>
<evidence type="ECO:0000256" key="3">
    <source>
        <dbReference type="ARBA" id="ARBA00022917"/>
    </source>
</evidence>
<dbReference type="Gene3D" id="3.30.160.20">
    <property type="match status" value="1"/>
</dbReference>
<dbReference type="KEGG" id="bmic:BMR1_03g02805"/>
<proteinExistence type="inferred from homology"/>
<keyword evidence="2" id="KW-0488">Methylation</keyword>
<evidence type="ECO:0000313" key="5">
    <source>
        <dbReference type="EMBL" id="CTQ41161.1"/>
    </source>
</evidence>
<dbReference type="InterPro" id="IPR050057">
    <property type="entry name" value="Prokaryotic/Mito_RF"/>
</dbReference>
<keyword evidence="3" id="KW-0648">Protein biosynthesis</keyword>
<dbReference type="VEuPathDB" id="PiroplasmaDB:BMR1_03g02805"/>
<evidence type="ECO:0000313" key="6">
    <source>
        <dbReference type="Proteomes" id="UP000002899"/>
    </source>
</evidence>
<dbReference type="EMBL" id="LN871598">
    <property type="protein sequence ID" value="CTQ41161.1"/>
    <property type="molecule type" value="Genomic_DNA"/>
</dbReference>
<evidence type="ECO:0000256" key="2">
    <source>
        <dbReference type="ARBA" id="ARBA00022481"/>
    </source>
</evidence>
<feature type="domain" description="Prokaryotic-type class I peptide chain release factors" evidence="4">
    <location>
        <begin position="226"/>
        <end position="242"/>
    </location>
</feature>
<reference evidence="5 6" key="3">
    <citation type="journal article" date="2016" name="Sci. Rep.">
        <title>Genome-wide diversity and gene expression profiling of Babesia microti isolates identify polymorphic genes that mediate host-pathogen interactions.</title>
        <authorList>
            <person name="Silva J.C."/>
            <person name="Cornillot E."/>
            <person name="McCracken C."/>
            <person name="Usmani-Brown S."/>
            <person name="Dwivedi A."/>
            <person name="Ifeonu O.O."/>
            <person name="Crabtree J."/>
            <person name="Gotia H.T."/>
            <person name="Virji A.Z."/>
            <person name="Reynes C."/>
            <person name="Colinge J."/>
            <person name="Kumar V."/>
            <person name="Lawres L."/>
            <person name="Pazzi J.E."/>
            <person name="Pablo J.V."/>
            <person name="Hung C."/>
            <person name="Brancato J."/>
            <person name="Kumari P."/>
            <person name="Orvis J."/>
            <person name="Tretina K."/>
            <person name="Chibucos M."/>
            <person name="Ott S."/>
            <person name="Sadzewicz L."/>
            <person name="Sengamalay N."/>
            <person name="Shetty A.C."/>
            <person name="Su Q."/>
            <person name="Tallon L."/>
            <person name="Fraser C.M."/>
            <person name="Frutos R."/>
            <person name="Molina D.M."/>
            <person name="Krause P.J."/>
            <person name="Ben Mamoun C."/>
        </authorList>
    </citation>
    <scope>NUCLEOTIDE SEQUENCE [LARGE SCALE GENOMIC DNA]</scope>
    <source>
        <strain evidence="5 6">RI</strain>
    </source>
</reference>
<dbReference type="PROSITE" id="PS00745">
    <property type="entry name" value="RF_PROK_I"/>
    <property type="match status" value="1"/>
</dbReference>
<dbReference type="InterPro" id="IPR045853">
    <property type="entry name" value="Pep_chain_release_fac_I_sf"/>
</dbReference>
<protein>
    <submittedName>
        <fullName evidence="5">Peptide chain release factor RF-1</fullName>
    </submittedName>
</protein>
<dbReference type="AlphaFoldDB" id="A0A0K3AU89"/>
<dbReference type="GO" id="GO:0005737">
    <property type="term" value="C:cytoplasm"/>
    <property type="evidence" value="ECO:0007669"/>
    <property type="project" value="UniProtKB-ARBA"/>
</dbReference>
<evidence type="ECO:0000259" key="4">
    <source>
        <dbReference type="PROSITE" id="PS00745"/>
    </source>
</evidence>
<dbReference type="GeneID" id="24425203"/>
<dbReference type="PANTHER" id="PTHR43804">
    <property type="entry name" value="LD18447P"/>
    <property type="match status" value="1"/>
</dbReference>
<name>A0A0K3AU89_BABMR</name>
<dbReference type="Pfam" id="PF03462">
    <property type="entry name" value="PCRF"/>
    <property type="match status" value="1"/>
</dbReference>
<dbReference type="RefSeq" id="XP_021337224.1">
    <property type="nucleotide sequence ID" value="XM_021482101.1"/>
</dbReference>
<reference evidence="5 6" key="2">
    <citation type="journal article" date="2013" name="PLoS ONE">
        <title>Whole genome mapping and re-organization of the nuclear and mitochondrial genomes of Babesia microti isolates.</title>
        <authorList>
            <person name="Cornillot E."/>
            <person name="Dassouli A."/>
            <person name="Garg A."/>
            <person name="Pachikara N."/>
            <person name="Randazzo S."/>
            <person name="Depoix D."/>
            <person name="Carcy B."/>
            <person name="Delbecq S."/>
            <person name="Frutos R."/>
            <person name="Silva J.C."/>
            <person name="Sutton R."/>
            <person name="Krause P.J."/>
            <person name="Mamoun C.B."/>
        </authorList>
    </citation>
    <scope>NUCLEOTIDE SEQUENCE [LARGE SCALE GENOMIC DNA]</scope>
    <source>
        <strain evidence="5 6">RI</strain>
    </source>
</reference>
<dbReference type="SUPFAM" id="SSF75620">
    <property type="entry name" value="Release factor"/>
    <property type="match status" value="1"/>
</dbReference>
<dbReference type="Proteomes" id="UP000002899">
    <property type="component" value="Chromosome III"/>
</dbReference>
<sequence length="368" mass="41952">MVPQMNMVRRWNHTLTTSLFTIVKDNLPKLPKKLYKLEDLLGEFHKIHSDQLVLCDLYKNSQTQLSLDPDYIKLTNRQSQLHKDLQSLLIDAYKSSDLYADHDVTLHSNMLYFEEPDTPVTLQIIPGSGGQEAKIFSDQLFQMYCNISKMKGWQLCTTGNNCATICGKDVLKILSYETGIHRIQRIPETEKRGRMQTSSAAVTILPKESITPVTLKESELLIETMRSSGHGGQSVNKSETAVRITHLPTGISVIMKEASGQIENKALALKALADKLEERERNSITMKAIKLKCKQTGNLDRSEKIRTLNFEHDRVTDHRCNLSVNDVKDFLRGNEDFDLFHEALSQTDDERVSNYVATNLELFYDMIK</sequence>
<reference evidence="5 6" key="1">
    <citation type="journal article" date="2012" name="Nucleic Acids Res.">
        <title>Sequencing of the smallest Apicomplexan genome from the human pathogen Babesia microti.</title>
        <authorList>
            <person name="Cornillot E."/>
            <person name="Hadj-Kaddour K."/>
            <person name="Dassouli A."/>
            <person name="Noel B."/>
            <person name="Ranwez V."/>
            <person name="Vacherie B."/>
            <person name="Augagneur Y."/>
            <person name="Bres V."/>
            <person name="Duclos A."/>
            <person name="Randazzo S."/>
            <person name="Carcy B."/>
            <person name="Debierre-Grockiego F."/>
            <person name="Delbecq S."/>
            <person name="Moubri-Menage K."/>
            <person name="Shams-Eldin H."/>
            <person name="Usmani-Brown S."/>
            <person name="Bringaud F."/>
            <person name="Wincker P."/>
            <person name="Vivares C.P."/>
            <person name="Schwarz R.T."/>
            <person name="Schetters T.P."/>
            <person name="Krause P.J."/>
            <person name="Gorenflot A."/>
            <person name="Berry V."/>
            <person name="Barbe V."/>
            <person name="Ben Mamoun C."/>
        </authorList>
    </citation>
    <scope>NUCLEOTIDE SEQUENCE [LARGE SCALE GENOMIC DNA]</scope>
    <source>
        <strain evidence="5 6">RI</strain>
    </source>
</reference>
<dbReference type="InterPro" id="IPR005139">
    <property type="entry name" value="PCRF"/>
</dbReference>
<dbReference type="PANTHER" id="PTHR43804:SF7">
    <property type="entry name" value="LD18447P"/>
    <property type="match status" value="1"/>
</dbReference>
<gene>
    <name evidence="5" type="ORF">BMR1_03g02805</name>
</gene>
<dbReference type="InterPro" id="IPR000352">
    <property type="entry name" value="Pep_chain_release_fac_I"/>
</dbReference>
<accession>A0A0K3AU89</accession>
<evidence type="ECO:0000256" key="1">
    <source>
        <dbReference type="ARBA" id="ARBA00010835"/>
    </source>
</evidence>
<dbReference type="Pfam" id="PF00472">
    <property type="entry name" value="RF-1"/>
    <property type="match status" value="1"/>
</dbReference>
<organism evidence="5 6">
    <name type="scientific">Babesia microti (strain RI)</name>
    <dbReference type="NCBI Taxonomy" id="1133968"/>
    <lineage>
        <taxon>Eukaryota</taxon>
        <taxon>Sar</taxon>
        <taxon>Alveolata</taxon>
        <taxon>Apicomplexa</taxon>
        <taxon>Aconoidasida</taxon>
        <taxon>Piroplasmida</taxon>
        <taxon>Babesiidae</taxon>
        <taxon>Babesia</taxon>
    </lineage>
</organism>
<dbReference type="OrthoDB" id="2019491at2759"/>
<keyword evidence="6" id="KW-1185">Reference proteome</keyword>
<dbReference type="Gene3D" id="3.30.70.1660">
    <property type="match status" value="1"/>
</dbReference>